<evidence type="ECO:0000313" key="9">
    <source>
        <dbReference type="Proteomes" id="UP000245021"/>
    </source>
</evidence>
<feature type="region of interest" description="Disordered" evidence="5">
    <location>
        <begin position="54"/>
        <end position="77"/>
    </location>
</feature>
<organism evidence="8 9">
    <name type="scientific">Lactococcus termiticola</name>
    <dbReference type="NCBI Taxonomy" id="2169526"/>
    <lineage>
        <taxon>Bacteria</taxon>
        <taxon>Bacillati</taxon>
        <taxon>Bacillota</taxon>
        <taxon>Bacilli</taxon>
        <taxon>Lactobacillales</taxon>
        <taxon>Streptococcaceae</taxon>
        <taxon>Lactococcus</taxon>
    </lineage>
</organism>
<keyword evidence="4" id="KW-0572">Peptidoglycan-anchor</keyword>
<feature type="transmembrane region" description="Helical" evidence="6">
    <location>
        <begin position="75"/>
        <end position="93"/>
    </location>
</feature>
<reference evidence="8 9" key="1">
    <citation type="journal article" date="2018" name="Genome Announc.">
        <title>Draft Genome Sequence of Lactococcus sp. Strain NtB2 (JCM 32569), Isolated from the Gut of the Higher Termite Nasutitermes takasagoensis.</title>
        <authorList>
            <person name="Noda S."/>
            <person name="Aihara C."/>
            <person name="Yuki M."/>
            <person name="Ohkuma M."/>
        </authorList>
    </citation>
    <scope>NUCLEOTIDE SEQUENCE [LARGE SCALE GENOMIC DNA]</scope>
    <source>
        <strain evidence="8 9">NtB2</strain>
    </source>
</reference>
<feature type="domain" description="Gram-positive cocci surface proteins LPxTG" evidence="7">
    <location>
        <begin position="66"/>
        <end position="103"/>
    </location>
</feature>
<evidence type="ECO:0000256" key="4">
    <source>
        <dbReference type="ARBA" id="ARBA00023088"/>
    </source>
</evidence>
<dbReference type="AlphaFoldDB" id="A0A2R5HE39"/>
<evidence type="ECO:0000256" key="3">
    <source>
        <dbReference type="ARBA" id="ARBA00022729"/>
    </source>
</evidence>
<keyword evidence="9" id="KW-1185">Reference proteome</keyword>
<evidence type="ECO:0000256" key="5">
    <source>
        <dbReference type="SAM" id="MobiDB-lite"/>
    </source>
</evidence>
<dbReference type="EMBL" id="BFFO01000002">
    <property type="protein sequence ID" value="GBG96347.1"/>
    <property type="molecule type" value="Genomic_DNA"/>
</dbReference>
<protein>
    <recommendedName>
        <fullName evidence="7">Gram-positive cocci surface proteins LPxTG domain-containing protein</fullName>
    </recommendedName>
</protein>
<dbReference type="InterPro" id="IPR019931">
    <property type="entry name" value="LPXTG_anchor"/>
</dbReference>
<keyword evidence="1" id="KW-0134">Cell wall</keyword>
<dbReference type="PROSITE" id="PS50847">
    <property type="entry name" value="GRAM_POS_ANCHORING"/>
    <property type="match status" value="1"/>
</dbReference>
<name>A0A2R5HE39_9LACT</name>
<keyword evidence="3" id="KW-0732">Signal</keyword>
<dbReference type="NCBIfam" id="TIGR01167">
    <property type="entry name" value="LPXTG_anchor"/>
    <property type="match status" value="1"/>
</dbReference>
<gene>
    <name evidence="8" type="ORF">NtB2_00458</name>
</gene>
<keyword evidence="2" id="KW-0964">Secreted</keyword>
<evidence type="ECO:0000259" key="7">
    <source>
        <dbReference type="PROSITE" id="PS50847"/>
    </source>
</evidence>
<evidence type="ECO:0000256" key="1">
    <source>
        <dbReference type="ARBA" id="ARBA00022512"/>
    </source>
</evidence>
<feature type="region of interest" description="Disordered" evidence="5">
    <location>
        <begin position="1"/>
        <end position="32"/>
    </location>
</feature>
<comment type="caution">
    <text evidence="8">The sequence shown here is derived from an EMBL/GenBank/DDBJ whole genome shotgun (WGS) entry which is preliminary data.</text>
</comment>
<dbReference type="Proteomes" id="UP000245021">
    <property type="component" value="Unassembled WGS sequence"/>
</dbReference>
<dbReference type="Pfam" id="PF00746">
    <property type="entry name" value="Gram_pos_anchor"/>
    <property type="match status" value="1"/>
</dbReference>
<evidence type="ECO:0000256" key="2">
    <source>
        <dbReference type="ARBA" id="ARBA00022525"/>
    </source>
</evidence>
<proteinExistence type="predicted"/>
<sequence length="103" mass="10329">MSGSTSASTSLSTSESTSLSLSASSSLSTSTSTSLSLSTSISLSEADVLDNHTLPDTAYASNQNLLPDTGEESNSATGLGLLGMAGAIGLLLAKRKKKEDKEG</sequence>
<keyword evidence="6" id="KW-0472">Membrane</keyword>
<evidence type="ECO:0000256" key="6">
    <source>
        <dbReference type="SAM" id="Phobius"/>
    </source>
</evidence>
<keyword evidence="6" id="KW-1133">Transmembrane helix</keyword>
<evidence type="ECO:0000313" key="8">
    <source>
        <dbReference type="EMBL" id="GBG96347.1"/>
    </source>
</evidence>
<accession>A0A2R5HE39</accession>
<keyword evidence="6" id="KW-0812">Transmembrane</keyword>